<feature type="domain" description="Wall-associated receptor kinase C-terminal" evidence="20">
    <location>
        <begin position="489"/>
        <end position="530"/>
    </location>
</feature>
<name>A0A1R3IAY8_COCAP</name>
<evidence type="ECO:0000256" key="7">
    <source>
        <dbReference type="ARBA" id="ARBA00022729"/>
    </source>
</evidence>
<keyword evidence="8" id="KW-0863">Zinc-finger</keyword>
<keyword evidence="9" id="KW-0833">Ubl conjugation pathway</keyword>
<dbReference type="GO" id="GO:0030247">
    <property type="term" value="F:polysaccharide binding"/>
    <property type="evidence" value="ECO:0007669"/>
    <property type="project" value="InterPro"/>
</dbReference>
<evidence type="ECO:0000259" key="19">
    <source>
        <dbReference type="Pfam" id="PF13947"/>
    </source>
</evidence>
<keyword evidence="5 17" id="KW-0812">Transmembrane</keyword>
<sequence length="556" mass="62282">MACVKAKLFLLFSFLSFLIQPSRSDERCHSETECGSSEPTIHFPFSFSQSQTHCGYPGFTVTCKNETQKIITFPFSGEFKIEDIDYFSQVMRISDPYGCTQGRLLEGFNYSATPFEPSLTQNFTFFNCTPDPSIPIITGINPISCLSSDNYSVVAVPTEESSDFSSLFTCSKMTTILYPTNWQDIAWSVSVANYVTLAWTIPDCRSCVNIGGTCQLKNDDYSTLECVRSAIRSYSHKASICAAVVAASGVCIIGLILCIRRRIKRRLTQSNAETSSILTNNMPRGVLVQWGHDRTVIEHYPTTVVGESLELPKSTDNFCSICLLEYRATEISFPFQLITNQTNNDQSNCGYPGFGISCKNQSQMTLTFPNSGEFSIMYLDYLPQNIWISDPQGCFANRLLQLQGFEFDPSGTPFEIDPLNSFKNFTLLNCSSDAPIFPEGSTYIYCLSDDNNSVLAIPIDRNDLLTSLLSSYNCVKIETLLGPIYNPFEYLRDRIMLTWKEPDCKWCLKNGGTCQFKKHKGFDVGCSISDQGKLPIGVPSQRHLKEYTKLLALFSC</sequence>
<feature type="signal peptide" evidence="18">
    <location>
        <begin position="1"/>
        <end position="24"/>
    </location>
</feature>
<keyword evidence="13" id="KW-0325">Glycoprotein</keyword>
<dbReference type="Pfam" id="PF13947">
    <property type="entry name" value="GUB_WAK_bind"/>
    <property type="match status" value="2"/>
</dbReference>
<evidence type="ECO:0000256" key="1">
    <source>
        <dbReference type="ARBA" id="ARBA00000900"/>
    </source>
</evidence>
<accession>A0A1R3IAY8</accession>
<keyword evidence="11 17" id="KW-1133">Transmembrane helix</keyword>
<evidence type="ECO:0000256" key="16">
    <source>
        <dbReference type="ARBA" id="ARBA00048679"/>
    </source>
</evidence>
<organism evidence="21 22">
    <name type="scientific">Corchorus capsularis</name>
    <name type="common">Jute</name>
    <dbReference type="NCBI Taxonomy" id="210143"/>
    <lineage>
        <taxon>Eukaryota</taxon>
        <taxon>Viridiplantae</taxon>
        <taxon>Streptophyta</taxon>
        <taxon>Embryophyta</taxon>
        <taxon>Tracheophyta</taxon>
        <taxon>Spermatophyta</taxon>
        <taxon>Magnoliopsida</taxon>
        <taxon>eudicotyledons</taxon>
        <taxon>Gunneridae</taxon>
        <taxon>Pentapetalae</taxon>
        <taxon>rosids</taxon>
        <taxon>malvids</taxon>
        <taxon>Malvales</taxon>
        <taxon>Malvaceae</taxon>
        <taxon>Grewioideae</taxon>
        <taxon>Apeibeae</taxon>
        <taxon>Corchorus</taxon>
    </lineage>
</organism>
<proteinExistence type="inferred from homology"/>
<dbReference type="AlphaFoldDB" id="A0A1R3IAY8"/>
<dbReference type="PANTHER" id="PTHR46279">
    <property type="entry name" value="RING/U-BOX SUPERFAMILY PROTEIN"/>
    <property type="match status" value="1"/>
</dbReference>
<feature type="domain" description="Wall-associated receptor kinase galacturonan-binding" evidence="19">
    <location>
        <begin position="329"/>
        <end position="390"/>
    </location>
</feature>
<dbReference type="GO" id="GO:0008270">
    <property type="term" value="F:zinc ion binding"/>
    <property type="evidence" value="ECO:0007669"/>
    <property type="project" value="UniProtKB-KW"/>
</dbReference>
<reference evidence="21 22" key="1">
    <citation type="submission" date="2013-09" db="EMBL/GenBank/DDBJ databases">
        <title>Corchorus capsularis genome sequencing.</title>
        <authorList>
            <person name="Alam M."/>
            <person name="Haque M.S."/>
            <person name="Islam M.S."/>
            <person name="Emdad E.M."/>
            <person name="Islam M.M."/>
            <person name="Ahmed B."/>
            <person name="Halim A."/>
            <person name="Hossen Q.M.M."/>
            <person name="Hossain M.Z."/>
            <person name="Ahmed R."/>
            <person name="Khan M.M."/>
            <person name="Islam R."/>
            <person name="Rashid M.M."/>
            <person name="Khan S.A."/>
            <person name="Rahman M.S."/>
            <person name="Alam M."/>
        </authorList>
    </citation>
    <scope>NUCLEOTIDE SEQUENCE [LARGE SCALE GENOMIC DNA]</scope>
    <source>
        <strain evidence="22">cv. CVL-1</strain>
        <tissue evidence="21">Whole seedling</tissue>
    </source>
</reference>
<evidence type="ECO:0000256" key="6">
    <source>
        <dbReference type="ARBA" id="ARBA00022723"/>
    </source>
</evidence>
<dbReference type="GO" id="GO:0016020">
    <property type="term" value="C:membrane"/>
    <property type="evidence" value="ECO:0007669"/>
    <property type="project" value="UniProtKB-SubCell"/>
</dbReference>
<evidence type="ECO:0000256" key="15">
    <source>
        <dbReference type="ARBA" id="ARBA00047899"/>
    </source>
</evidence>
<keyword evidence="4" id="KW-0808">Transferase</keyword>
<evidence type="ECO:0000256" key="13">
    <source>
        <dbReference type="ARBA" id="ARBA00023180"/>
    </source>
</evidence>
<comment type="catalytic activity">
    <reaction evidence="15">
        <text>L-threonyl-[protein] + ATP = O-phospho-L-threonyl-[protein] + ADP + H(+)</text>
        <dbReference type="Rhea" id="RHEA:46608"/>
        <dbReference type="Rhea" id="RHEA-COMP:11060"/>
        <dbReference type="Rhea" id="RHEA-COMP:11605"/>
        <dbReference type="ChEBI" id="CHEBI:15378"/>
        <dbReference type="ChEBI" id="CHEBI:30013"/>
        <dbReference type="ChEBI" id="CHEBI:30616"/>
        <dbReference type="ChEBI" id="CHEBI:61977"/>
        <dbReference type="ChEBI" id="CHEBI:456216"/>
        <dbReference type="EC" id="2.7.11.1"/>
    </reaction>
</comment>
<dbReference type="Gramene" id="OMO79762">
    <property type="protein sequence ID" value="OMO79762"/>
    <property type="gene ID" value="CCACVL1_13447"/>
</dbReference>
<comment type="catalytic activity">
    <reaction evidence="1">
        <text>S-ubiquitinyl-[E2 ubiquitin-conjugating enzyme]-L-cysteine + [acceptor protein]-L-lysine = [E2 ubiquitin-conjugating enzyme]-L-cysteine + N(6)-ubiquitinyl-[acceptor protein]-L-lysine.</text>
        <dbReference type="EC" id="2.3.2.27"/>
    </reaction>
</comment>
<dbReference type="Pfam" id="PF14380">
    <property type="entry name" value="WAK_assoc"/>
    <property type="match status" value="1"/>
</dbReference>
<comment type="similarity">
    <text evidence="14">Belongs to the RING-type zinc finger family. ATL subfamily.</text>
</comment>
<feature type="chain" id="PRO_5012706632" description="Wall-associated receptor kinase galacturonan-binding domain-containing protein" evidence="18">
    <location>
        <begin position="25"/>
        <end position="556"/>
    </location>
</feature>
<evidence type="ECO:0000256" key="12">
    <source>
        <dbReference type="ARBA" id="ARBA00023136"/>
    </source>
</evidence>
<protein>
    <recommendedName>
        <fullName evidence="23">Wall-associated receptor kinase galacturonan-binding domain-containing protein</fullName>
    </recommendedName>
</protein>
<dbReference type="PANTHER" id="PTHR46279:SF23">
    <property type="entry name" value="RING-TYPE E3 UBIQUITIN TRANSFERASE"/>
    <property type="match status" value="1"/>
</dbReference>
<evidence type="ECO:0000259" key="20">
    <source>
        <dbReference type="Pfam" id="PF14380"/>
    </source>
</evidence>
<evidence type="ECO:0000256" key="17">
    <source>
        <dbReference type="SAM" id="Phobius"/>
    </source>
</evidence>
<comment type="pathway">
    <text evidence="3">Protein modification; protein ubiquitination.</text>
</comment>
<evidence type="ECO:0000256" key="18">
    <source>
        <dbReference type="SAM" id="SignalP"/>
    </source>
</evidence>
<feature type="transmembrane region" description="Helical" evidence="17">
    <location>
        <begin position="237"/>
        <end position="259"/>
    </location>
</feature>
<evidence type="ECO:0000256" key="4">
    <source>
        <dbReference type="ARBA" id="ARBA00022679"/>
    </source>
</evidence>
<dbReference type="GO" id="GO:0061630">
    <property type="term" value="F:ubiquitin protein ligase activity"/>
    <property type="evidence" value="ECO:0007669"/>
    <property type="project" value="UniProtKB-EC"/>
</dbReference>
<keyword evidence="7 18" id="KW-0732">Signal</keyword>
<keyword evidence="22" id="KW-1185">Reference proteome</keyword>
<dbReference type="OrthoDB" id="1632094at2759"/>
<evidence type="ECO:0000313" key="22">
    <source>
        <dbReference type="Proteomes" id="UP000188268"/>
    </source>
</evidence>
<evidence type="ECO:0000256" key="3">
    <source>
        <dbReference type="ARBA" id="ARBA00004906"/>
    </source>
</evidence>
<keyword evidence="10" id="KW-0862">Zinc</keyword>
<evidence type="ECO:0000256" key="5">
    <source>
        <dbReference type="ARBA" id="ARBA00022692"/>
    </source>
</evidence>
<comment type="subcellular location">
    <subcellularLocation>
        <location evidence="2">Membrane</location>
        <topology evidence="2">Single-pass membrane protein</topology>
    </subcellularLocation>
</comment>
<evidence type="ECO:0000256" key="8">
    <source>
        <dbReference type="ARBA" id="ARBA00022771"/>
    </source>
</evidence>
<feature type="domain" description="Wall-associated receptor kinase galacturonan-binding" evidence="19">
    <location>
        <begin position="28"/>
        <end position="95"/>
    </location>
</feature>
<keyword evidence="6" id="KW-0479">Metal-binding</keyword>
<dbReference type="InterPro" id="IPR032872">
    <property type="entry name" value="WAK_assoc_C"/>
</dbReference>
<comment type="caution">
    <text evidence="21">The sequence shown here is derived from an EMBL/GenBank/DDBJ whole genome shotgun (WGS) entry which is preliminary data.</text>
</comment>
<evidence type="ECO:0008006" key="23">
    <source>
        <dbReference type="Google" id="ProtNLM"/>
    </source>
</evidence>
<dbReference type="Proteomes" id="UP000188268">
    <property type="component" value="Unassembled WGS sequence"/>
</dbReference>
<evidence type="ECO:0000313" key="21">
    <source>
        <dbReference type="EMBL" id="OMO79762.1"/>
    </source>
</evidence>
<dbReference type="InterPro" id="IPR046948">
    <property type="entry name" value="ATL20-22-like"/>
</dbReference>
<dbReference type="STRING" id="210143.A0A1R3IAY8"/>
<gene>
    <name evidence="21" type="ORF">CCACVL1_13447</name>
</gene>
<evidence type="ECO:0000256" key="11">
    <source>
        <dbReference type="ARBA" id="ARBA00022989"/>
    </source>
</evidence>
<dbReference type="GO" id="GO:0004674">
    <property type="term" value="F:protein serine/threonine kinase activity"/>
    <property type="evidence" value="ECO:0007669"/>
    <property type="project" value="UniProtKB-KW"/>
</dbReference>
<evidence type="ECO:0000256" key="10">
    <source>
        <dbReference type="ARBA" id="ARBA00022833"/>
    </source>
</evidence>
<evidence type="ECO:0000256" key="2">
    <source>
        <dbReference type="ARBA" id="ARBA00004167"/>
    </source>
</evidence>
<keyword evidence="12 17" id="KW-0472">Membrane</keyword>
<evidence type="ECO:0000256" key="9">
    <source>
        <dbReference type="ARBA" id="ARBA00022786"/>
    </source>
</evidence>
<dbReference type="InterPro" id="IPR025287">
    <property type="entry name" value="WAK_GUB"/>
</dbReference>
<evidence type="ECO:0000256" key="14">
    <source>
        <dbReference type="ARBA" id="ARBA00024209"/>
    </source>
</evidence>
<comment type="catalytic activity">
    <reaction evidence="16">
        <text>L-seryl-[protein] + ATP = O-phospho-L-seryl-[protein] + ADP + H(+)</text>
        <dbReference type="Rhea" id="RHEA:17989"/>
        <dbReference type="Rhea" id="RHEA-COMP:9863"/>
        <dbReference type="Rhea" id="RHEA-COMP:11604"/>
        <dbReference type="ChEBI" id="CHEBI:15378"/>
        <dbReference type="ChEBI" id="CHEBI:29999"/>
        <dbReference type="ChEBI" id="CHEBI:30616"/>
        <dbReference type="ChEBI" id="CHEBI:83421"/>
        <dbReference type="ChEBI" id="CHEBI:456216"/>
        <dbReference type="EC" id="2.7.11.1"/>
    </reaction>
</comment>
<dbReference type="EMBL" id="AWWV01010358">
    <property type="protein sequence ID" value="OMO79762.1"/>
    <property type="molecule type" value="Genomic_DNA"/>
</dbReference>
<dbReference type="OMA" id="RSDERCH"/>